<dbReference type="PANTHER" id="PTHR11581:SF0">
    <property type="entry name" value="SMALL RIBOSOMAL SUBUNIT PROTEIN ES4"/>
    <property type="match status" value="1"/>
</dbReference>
<dbReference type="GO" id="GO:0022627">
    <property type="term" value="C:cytosolic small ribosomal subunit"/>
    <property type="evidence" value="ECO:0007669"/>
    <property type="project" value="TreeGrafter"/>
</dbReference>
<dbReference type="VEuPathDB" id="ToxoDB:TGP89_207440B"/>
<name>A0A086JEY6_TOXGO</name>
<dbReference type="SMART" id="SM00739">
    <property type="entry name" value="KOW"/>
    <property type="match status" value="1"/>
</dbReference>
<dbReference type="InterPro" id="IPR005824">
    <property type="entry name" value="KOW"/>
</dbReference>
<dbReference type="InterPro" id="IPR032277">
    <property type="entry name" value="Ribosomal_eS4_C"/>
</dbReference>
<feature type="non-terminal residue" evidence="2">
    <location>
        <position position="1"/>
    </location>
</feature>
<dbReference type="InterPro" id="IPR041982">
    <property type="entry name" value="Ribosomal_eS4_KOW"/>
</dbReference>
<keyword evidence="2" id="KW-0689">Ribosomal protein</keyword>
<evidence type="ECO:0000313" key="3">
    <source>
        <dbReference type="Proteomes" id="UP000028828"/>
    </source>
</evidence>
<reference evidence="2 3" key="1">
    <citation type="submission" date="2014-03" db="EMBL/GenBank/DDBJ databases">
        <authorList>
            <person name="Sibley D."/>
            <person name="Venepally P."/>
            <person name="Karamycheva S."/>
            <person name="Hadjithomas M."/>
            <person name="Khan A."/>
            <person name="Brunk B."/>
            <person name="Roos D."/>
            <person name="Caler E."/>
            <person name="Lorenzi H."/>
        </authorList>
    </citation>
    <scope>NUCLEOTIDE SEQUENCE [LARGE SCALE GENOMIC DNA]</scope>
    <source>
        <strain evidence="3">p89</strain>
    </source>
</reference>
<dbReference type="InterPro" id="IPR000876">
    <property type="entry name" value="Ribosomal_eS4"/>
</dbReference>
<dbReference type="GO" id="GO:0006412">
    <property type="term" value="P:translation"/>
    <property type="evidence" value="ECO:0007669"/>
    <property type="project" value="InterPro"/>
</dbReference>
<comment type="caution">
    <text evidence="2">The sequence shown here is derived from an EMBL/GenBank/DDBJ whole genome shotgun (WGS) entry which is preliminary data.</text>
</comment>
<dbReference type="GO" id="GO:0003723">
    <property type="term" value="F:RNA binding"/>
    <property type="evidence" value="ECO:0007669"/>
    <property type="project" value="TreeGrafter"/>
</dbReference>
<organism evidence="2 3">
    <name type="scientific">Toxoplasma gondii p89</name>
    <dbReference type="NCBI Taxonomy" id="943119"/>
    <lineage>
        <taxon>Eukaryota</taxon>
        <taxon>Sar</taxon>
        <taxon>Alveolata</taxon>
        <taxon>Apicomplexa</taxon>
        <taxon>Conoidasida</taxon>
        <taxon>Coccidia</taxon>
        <taxon>Eucoccidiorida</taxon>
        <taxon>Eimeriorina</taxon>
        <taxon>Sarcocystidae</taxon>
        <taxon>Toxoplasma</taxon>
    </lineage>
</organism>
<dbReference type="Pfam" id="PF16121">
    <property type="entry name" value="40S_S4_C"/>
    <property type="match status" value="1"/>
</dbReference>
<dbReference type="GO" id="GO:0003735">
    <property type="term" value="F:structural constituent of ribosome"/>
    <property type="evidence" value="ECO:0007669"/>
    <property type="project" value="InterPro"/>
</dbReference>
<dbReference type="AlphaFoldDB" id="A0A086JEY6"/>
<evidence type="ECO:0000313" key="2">
    <source>
        <dbReference type="EMBL" id="KFG30704.1"/>
    </source>
</evidence>
<sequence>IVDTLKFEAGNMAMVTGGHNVGRVGVIVHRERHLGGFDIIHLRDAKNNEFATRISNVFVIGKGEKAWISLPKEKGIRLSIMENRQVLLKKQQMNN</sequence>
<dbReference type="EMBL" id="AEYI02002029">
    <property type="protein sequence ID" value="KFG30704.1"/>
    <property type="molecule type" value="Genomic_DNA"/>
</dbReference>
<dbReference type="Gene3D" id="2.30.30.30">
    <property type="match status" value="1"/>
</dbReference>
<feature type="domain" description="KOW" evidence="1">
    <location>
        <begin position="6"/>
        <end position="33"/>
    </location>
</feature>
<dbReference type="PANTHER" id="PTHR11581">
    <property type="entry name" value="30S/40S RIBOSOMAL PROTEIN S4"/>
    <property type="match status" value="1"/>
</dbReference>
<gene>
    <name evidence="2" type="ORF">TGP89_207440B</name>
</gene>
<accession>A0A086JEY6</accession>
<dbReference type="CDD" id="cd06087">
    <property type="entry name" value="KOW_RPS4"/>
    <property type="match status" value="1"/>
</dbReference>
<dbReference type="Pfam" id="PF00467">
    <property type="entry name" value="KOW"/>
    <property type="match status" value="1"/>
</dbReference>
<dbReference type="InterPro" id="IPR014722">
    <property type="entry name" value="Rib_uL2_dom2"/>
</dbReference>
<dbReference type="FunFam" id="2.30.30.30:FF:000005">
    <property type="entry name" value="40S ribosomal protein S4"/>
    <property type="match status" value="1"/>
</dbReference>
<keyword evidence="2" id="KW-0687">Ribonucleoprotein</keyword>
<proteinExistence type="predicted"/>
<evidence type="ECO:0000259" key="1">
    <source>
        <dbReference type="SMART" id="SM00739"/>
    </source>
</evidence>
<dbReference type="Proteomes" id="UP000028828">
    <property type="component" value="Unassembled WGS sequence"/>
</dbReference>
<protein>
    <submittedName>
        <fullName evidence="2">Ribosomal protein RPS4</fullName>
    </submittedName>
</protein>